<dbReference type="RefSeq" id="WP_239679601.1">
    <property type="nucleotide sequence ID" value="NZ_CP070499.1"/>
</dbReference>
<dbReference type="Proteomes" id="UP000662857">
    <property type="component" value="Chromosome"/>
</dbReference>
<proteinExistence type="predicted"/>
<dbReference type="EMBL" id="CP070499">
    <property type="protein sequence ID" value="QSB16780.1"/>
    <property type="molecule type" value="Genomic_DNA"/>
</dbReference>
<dbReference type="AlphaFoldDB" id="A0A895YRN8"/>
<protein>
    <submittedName>
        <fullName evidence="1">Uncharacterized protein</fullName>
    </submittedName>
</protein>
<organism evidence="1 2">
    <name type="scientific">Natronosporangium hydrolyticum</name>
    <dbReference type="NCBI Taxonomy" id="2811111"/>
    <lineage>
        <taxon>Bacteria</taxon>
        <taxon>Bacillati</taxon>
        <taxon>Actinomycetota</taxon>
        <taxon>Actinomycetes</taxon>
        <taxon>Micromonosporales</taxon>
        <taxon>Micromonosporaceae</taxon>
        <taxon>Natronosporangium</taxon>
    </lineage>
</organism>
<accession>A0A895YRN8</accession>
<evidence type="ECO:0000313" key="2">
    <source>
        <dbReference type="Proteomes" id="UP000662857"/>
    </source>
</evidence>
<reference evidence="1" key="1">
    <citation type="submission" date="2021-02" db="EMBL/GenBank/DDBJ databases">
        <title>Natrosporangium hydrolyticum gen. nov., sp. nov, a haloalkaliphilic actinobacterium from a soda solonchak soil.</title>
        <authorList>
            <person name="Sorokin D.Y."/>
            <person name="Khijniak T.V."/>
            <person name="Zakharycheva A.P."/>
            <person name="Boueva O.V."/>
            <person name="Ariskina E.V."/>
            <person name="Hahnke R.L."/>
            <person name="Bunk B."/>
            <person name="Sproer C."/>
            <person name="Schumann P."/>
            <person name="Evtushenko L.I."/>
            <person name="Kublanov I.V."/>
        </authorList>
    </citation>
    <scope>NUCLEOTIDE SEQUENCE</scope>
    <source>
        <strain evidence="1">DSM 106523</strain>
    </source>
</reference>
<keyword evidence="2" id="KW-1185">Reference proteome</keyword>
<gene>
    <name evidence="1" type="ORF">JQS43_11140</name>
</gene>
<sequence length="406" mass="43141">MPGTRFDSFFPNSIGVAADAGPDQVFFGAGAVTTLVADHLCDASGVPREQVCEVMTRADPADISVRRDGDRLHVRATFGTAMDATRAAADLVDLAADSAGLRTPRVAIGTAKPGSPPAVDRLTALVEQAGVGQVLVTAATAILAGPALPCGLELYYRGRWRAGAGGAQQPLYELRRPAPGTDVPPANLHWARRALAESAAESAAATQPAVLALSEDWRRVRAGELMMALLTAAQPRLPVEVSAELALRLHAAGTQVLYGRWERENPEPLQALREALGVYADRISTRTLRIEVDDRADVISCLLPEVGVRLGLPQRSPELRDGAEAIEAIEGWLTASARRHPTLLVLHDLHPDDRDTARLLTHLRLAARSSRIMLLITATEPPAAPALADLLAGAAGDEGTLRHLQL</sequence>
<dbReference type="KEGG" id="nhy:JQS43_11140"/>
<name>A0A895YRN8_9ACTN</name>
<evidence type="ECO:0000313" key="1">
    <source>
        <dbReference type="EMBL" id="QSB16780.1"/>
    </source>
</evidence>